<protein>
    <recommendedName>
        <fullName evidence="1">PseI/NeuA/B-like domain-containing protein</fullName>
    </recommendedName>
</protein>
<dbReference type="PANTHER" id="PTHR42966:SF2">
    <property type="entry name" value="PSEUDAMINIC ACID SYNTHASE"/>
    <property type="match status" value="1"/>
</dbReference>
<feature type="non-terminal residue" evidence="2">
    <location>
        <position position="66"/>
    </location>
</feature>
<dbReference type="InterPro" id="IPR013785">
    <property type="entry name" value="Aldolase_TIM"/>
</dbReference>
<dbReference type="InterPro" id="IPR051690">
    <property type="entry name" value="PseI-like"/>
</dbReference>
<name>X1J4S4_9ZZZZ</name>
<dbReference type="GO" id="GO:0047444">
    <property type="term" value="F:N-acylneuraminate-9-phosphate synthase activity"/>
    <property type="evidence" value="ECO:0007669"/>
    <property type="project" value="TreeGrafter"/>
</dbReference>
<reference evidence="2" key="1">
    <citation type="journal article" date="2014" name="Front. Microbiol.">
        <title>High frequency of phylogenetically diverse reductive dehalogenase-homologous genes in deep subseafloor sedimentary metagenomes.</title>
        <authorList>
            <person name="Kawai M."/>
            <person name="Futagami T."/>
            <person name="Toyoda A."/>
            <person name="Takaki Y."/>
            <person name="Nishi S."/>
            <person name="Hori S."/>
            <person name="Arai W."/>
            <person name="Tsubouchi T."/>
            <person name="Morono Y."/>
            <person name="Uchiyama I."/>
            <person name="Ito T."/>
            <person name="Fujiyama A."/>
            <person name="Inagaki F."/>
            <person name="Takami H."/>
        </authorList>
    </citation>
    <scope>NUCLEOTIDE SEQUENCE</scope>
    <source>
        <strain evidence="2">Expedition CK06-06</strain>
    </source>
</reference>
<dbReference type="SUPFAM" id="SSF51569">
    <property type="entry name" value="Aldolase"/>
    <property type="match status" value="1"/>
</dbReference>
<feature type="domain" description="PseI/NeuA/B-like" evidence="1">
    <location>
        <begin position="1"/>
        <end position="66"/>
    </location>
</feature>
<evidence type="ECO:0000259" key="1">
    <source>
        <dbReference type="Pfam" id="PF03102"/>
    </source>
</evidence>
<dbReference type="EMBL" id="BARU01033211">
    <property type="protein sequence ID" value="GAH64788.1"/>
    <property type="molecule type" value="Genomic_DNA"/>
</dbReference>
<gene>
    <name evidence="2" type="ORF">S03H2_52284</name>
</gene>
<accession>X1J4S4</accession>
<dbReference type="GO" id="GO:0016051">
    <property type="term" value="P:carbohydrate biosynthetic process"/>
    <property type="evidence" value="ECO:0007669"/>
    <property type="project" value="InterPro"/>
</dbReference>
<dbReference type="AlphaFoldDB" id="X1J4S4"/>
<sequence length="66" mass="7175">MNIPAYKVASFEITDVPLIEYIASKSKPIIMSTGIATLADIEEAVNACKRMNNEQIALLKCASAYP</sequence>
<organism evidence="2">
    <name type="scientific">marine sediment metagenome</name>
    <dbReference type="NCBI Taxonomy" id="412755"/>
    <lineage>
        <taxon>unclassified sequences</taxon>
        <taxon>metagenomes</taxon>
        <taxon>ecological metagenomes</taxon>
    </lineage>
</organism>
<comment type="caution">
    <text evidence="2">The sequence shown here is derived from an EMBL/GenBank/DDBJ whole genome shotgun (WGS) entry which is preliminary data.</text>
</comment>
<proteinExistence type="predicted"/>
<evidence type="ECO:0000313" key="2">
    <source>
        <dbReference type="EMBL" id="GAH64788.1"/>
    </source>
</evidence>
<dbReference type="Pfam" id="PF03102">
    <property type="entry name" value="NeuB"/>
    <property type="match status" value="1"/>
</dbReference>
<dbReference type="PANTHER" id="PTHR42966">
    <property type="entry name" value="N-ACETYLNEURAMINATE SYNTHASE"/>
    <property type="match status" value="1"/>
</dbReference>
<dbReference type="Gene3D" id="3.20.20.70">
    <property type="entry name" value="Aldolase class I"/>
    <property type="match status" value="1"/>
</dbReference>
<dbReference type="InterPro" id="IPR013132">
    <property type="entry name" value="PseI/NeuA/B-like_N"/>
</dbReference>